<keyword evidence="1" id="KW-0472">Membrane</keyword>
<feature type="transmembrane region" description="Helical" evidence="1">
    <location>
        <begin position="127"/>
        <end position="150"/>
    </location>
</feature>
<comment type="caution">
    <text evidence="2">The sequence shown here is derived from an EMBL/GenBank/DDBJ whole genome shotgun (WGS) entry which is preliminary data.</text>
</comment>
<protein>
    <recommendedName>
        <fullName evidence="4">DUF1648 domain-containing protein</fullName>
    </recommendedName>
</protein>
<evidence type="ECO:0000313" key="3">
    <source>
        <dbReference type="Proteomes" id="UP001501461"/>
    </source>
</evidence>
<organism evidence="2 3">
    <name type="scientific">Yaniella flava</name>
    <dbReference type="NCBI Taxonomy" id="287930"/>
    <lineage>
        <taxon>Bacteria</taxon>
        <taxon>Bacillati</taxon>
        <taxon>Actinomycetota</taxon>
        <taxon>Actinomycetes</taxon>
        <taxon>Micrococcales</taxon>
        <taxon>Micrococcaceae</taxon>
        <taxon>Yaniella</taxon>
    </lineage>
</organism>
<sequence length="180" mass="20571">MTEGGRTRDPIRNRDGGVVYTSFQERPQPAFALDPLHKGLLGISAVLALGLFVYFFFRSLSMDENLPMHYDFSGDVTRVGSSWESVGTLAMLAVTTVGVVILARYPRIYNFPFMLTEHNVQRQYKNAVQMMAWLAFSCALIMLVMVGSWLGVFSVHWTWVAVALMMLSLGYFMWRMFKFR</sequence>
<evidence type="ECO:0008006" key="4">
    <source>
        <dbReference type="Google" id="ProtNLM"/>
    </source>
</evidence>
<name>A0ABP5FH73_9MICC</name>
<gene>
    <name evidence="2" type="ORF">GCM10009720_00710</name>
</gene>
<proteinExistence type="predicted"/>
<reference evidence="3" key="1">
    <citation type="journal article" date="2019" name="Int. J. Syst. Evol. Microbiol.">
        <title>The Global Catalogue of Microorganisms (GCM) 10K type strain sequencing project: providing services to taxonomists for standard genome sequencing and annotation.</title>
        <authorList>
            <consortium name="The Broad Institute Genomics Platform"/>
            <consortium name="The Broad Institute Genome Sequencing Center for Infectious Disease"/>
            <person name="Wu L."/>
            <person name="Ma J."/>
        </authorList>
    </citation>
    <scope>NUCLEOTIDE SEQUENCE [LARGE SCALE GENOMIC DNA]</scope>
    <source>
        <strain evidence="3">JCM 13595</strain>
    </source>
</reference>
<keyword evidence="3" id="KW-1185">Reference proteome</keyword>
<feature type="transmembrane region" description="Helical" evidence="1">
    <location>
        <begin position="86"/>
        <end position="106"/>
    </location>
</feature>
<keyword evidence="1" id="KW-1133">Transmembrane helix</keyword>
<accession>A0ABP5FH73</accession>
<feature type="transmembrane region" description="Helical" evidence="1">
    <location>
        <begin position="39"/>
        <end position="57"/>
    </location>
</feature>
<keyword evidence="1" id="KW-0812">Transmembrane</keyword>
<evidence type="ECO:0000313" key="2">
    <source>
        <dbReference type="EMBL" id="GAA2024835.1"/>
    </source>
</evidence>
<dbReference type="RefSeq" id="WP_343955519.1">
    <property type="nucleotide sequence ID" value="NZ_BAAAMN010000003.1"/>
</dbReference>
<dbReference type="Proteomes" id="UP001501461">
    <property type="component" value="Unassembled WGS sequence"/>
</dbReference>
<evidence type="ECO:0000256" key="1">
    <source>
        <dbReference type="SAM" id="Phobius"/>
    </source>
</evidence>
<feature type="transmembrane region" description="Helical" evidence="1">
    <location>
        <begin position="156"/>
        <end position="174"/>
    </location>
</feature>
<dbReference type="EMBL" id="BAAAMN010000003">
    <property type="protein sequence ID" value="GAA2024835.1"/>
    <property type="molecule type" value="Genomic_DNA"/>
</dbReference>